<dbReference type="GO" id="GO:0030313">
    <property type="term" value="C:cell envelope"/>
    <property type="evidence" value="ECO:0007669"/>
    <property type="project" value="UniProtKB-SubCell"/>
</dbReference>
<evidence type="ECO:0000256" key="1">
    <source>
        <dbReference type="ARBA" id="ARBA00004196"/>
    </source>
</evidence>
<evidence type="ECO:0000313" key="7">
    <source>
        <dbReference type="Proteomes" id="UP000019423"/>
    </source>
</evidence>
<dbReference type="CDD" id="cd02966">
    <property type="entry name" value="TlpA_like_family"/>
    <property type="match status" value="1"/>
</dbReference>
<keyword evidence="7" id="KW-1185">Reference proteome</keyword>
<evidence type="ECO:0000259" key="5">
    <source>
        <dbReference type="PROSITE" id="PS51352"/>
    </source>
</evidence>
<gene>
    <name evidence="6" type="ORF">Hsw_2302</name>
</gene>
<evidence type="ECO:0000313" key="6">
    <source>
        <dbReference type="EMBL" id="AHJ97897.1"/>
    </source>
</evidence>
<dbReference type="InterPro" id="IPR000866">
    <property type="entry name" value="AhpC/TSA"/>
</dbReference>
<dbReference type="Gene3D" id="3.40.30.10">
    <property type="entry name" value="Glutaredoxin"/>
    <property type="match status" value="1"/>
</dbReference>
<keyword evidence="6" id="KW-0560">Oxidoreductase</keyword>
<dbReference type="HOGENOM" id="CLU_042529_11_2_10"/>
<evidence type="ECO:0000256" key="2">
    <source>
        <dbReference type="ARBA" id="ARBA00022748"/>
    </source>
</evidence>
<sequence length="162" mass="17478">MGCQRPLAPAAPTTAATGALPAALVWRGPDFTLSTAAGQPFMLSSLRGWYVLLDFWAIGCVPCAAETPNLRKLYGQFHSRGLEIVRVSLDEDPARWHEAVAADTLGWLHVSDGRGLRGAAARAYRVRTLPFSVLLSPEGQVLATDLYGRVMGQKISGYIPLD</sequence>
<feature type="domain" description="Thioredoxin" evidence="5">
    <location>
        <begin position="22"/>
        <end position="162"/>
    </location>
</feature>
<dbReference type="Pfam" id="PF00578">
    <property type="entry name" value="AhpC-TSA"/>
    <property type="match status" value="1"/>
</dbReference>
<dbReference type="InterPro" id="IPR050553">
    <property type="entry name" value="Thioredoxin_ResA/DsbE_sf"/>
</dbReference>
<dbReference type="InterPro" id="IPR013766">
    <property type="entry name" value="Thioredoxin_domain"/>
</dbReference>
<dbReference type="InterPro" id="IPR017937">
    <property type="entry name" value="Thioredoxin_CS"/>
</dbReference>
<evidence type="ECO:0000256" key="4">
    <source>
        <dbReference type="ARBA" id="ARBA00023284"/>
    </source>
</evidence>
<evidence type="ECO:0000256" key="3">
    <source>
        <dbReference type="ARBA" id="ARBA00023157"/>
    </source>
</evidence>
<comment type="subcellular location">
    <subcellularLocation>
        <location evidence="1">Cell envelope</location>
    </subcellularLocation>
</comment>
<dbReference type="GO" id="GO:0017004">
    <property type="term" value="P:cytochrome complex assembly"/>
    <property type="evidence" value="ECO:0007669"/>
    <property type="project" value="UniProtKB-KW"/>
</dbReference>
<dbReference type="EMBL" id="CP007145">
    <property type="protein sequence ID" value="AHJ97897.1"/>
    <property type="molecule type" value="Genomic_DNA"/>
</dbReference>
<dbReference type="PROSITE" id="PS51352">
    <property type="entry name" value="THIOREDOXIN_2"/>
    <property type="match status" value="1"/>
</dbReference>
<dbReference type="AlphaFoldDB" id="W8F1J4"/>
<reference evidence="6 7" key="1">
    <citation type="submission" date="2014-01" db="EMBL/GenBank/DDBJ databases">
        <title>Complete genome sequence of ionizing-radiation resistance bacterium Hymenobacter swuensis DY53.</title>
        <authorList>
            <person name="Jung J.-H."/>
            <person name="Jeong S.-W."/>
            <person name="Joe M.-H."/>
            <person name="Cho y.-j."/>
            <person name="Kim M.-K."/>
            <person name="Lim S.-Y."/>
        </authorList>
    </citation>
    <scope>NUCLEOTIDE SEQUENCE [LARGE SCALE GENOMIC DNA]</scope>
    <source>
        <strain evidence="6 7">DY53</strain>
    </source>
</reference>
<dbReference type="InterPro" id="IPR036249">
    <property type="entry name" value="Thioredoxin-like_sf"/>
</dbReference>
<keyword evidence="2" id="KW-0201">Cytochrome c-type biogenesis</keyword>
<dbReference type="PROSITE" id="PS00194">
    <property type="entry name" value="THIOREDOXIN_1"/>
    <property type="match status" value="1"/>
</dbReference>
<dbReference type="PANTHER" id="PTHR42852:SF6">
    <property type="entry name" value="THIOL:DISULFIDE INTERCHANGE PROTEIN DSBE"/>
    <property type="match status" value="1"/>
</dbReference>
<keyword evidence="4" id="KW-0676">Redox-active center</keyword>
<dbReference type="Proteomes" id="UP000019423">
    <property type="component" value="Chromosome"/>
</dbReference>
<dbReference type="STRING" id="1227739.Hsw_2302"/>
<dbReference type="PATRIC" id="fig|1227739.3.peg.2502"/>
<dbReference type="PANTHER" id="PTHR42852">
    <property type="entry name" value="THIOL:DISULFIDE INTERCHANGE PROTEIN DSBE"/>
    <property type="match status" value="1"/>
</dbReference>
<accession>W8F1J4</accession>
<dbReference type="GO" id="GO:0004601">
    <property type="term" value="F:peroxidase activity"/>
    <property type="evidence" value="ECO:0007669"/>
    <property type="project" value="UniProtKB-KW"/>
</dbReference>
<keyword evidence="6" id="KW-0575">Peroxidase</keyword>
<protein>
    <submittedName>
        <fullName evidence="6">Peroxiredoxin</fullName>
        <ecNumber evidence="6">1.11.1.15</ecNumber>
    </submittedName>
</protein>
<keyword evidence="3" id="KW-1015">Disulfide bond</keyword>
<proteinExistence type="predicted"/>
<dbReference type="eggNOG" id="COG0526">
    <property type="taxonomic scope" value="Bacteria"/>
</dbReference>
<organism evidence="6 7">
    <name type="scientific">Hymenobacter swuensis DY53</name>
    <dbReference type="NCBI Taxonomy" id="1227739"/>
    <lineage>
        <taxon>Bacteria</taxon>
        <taxon>Pseudomonadati</taxon>
        <taxon>Bacteroidota</taxon>
        <taxon>Cytophagia</taxon>
        <taxon>Cytophagales</taxon>
        <taxon>Hymenobacteraceae</taxon>
        <taxon>Hymenobacter</taxon>
    </lineage>
</organism>
<name>W8F1J4_9BACT</name>
<dbReference type="SUPFAM" id="SSF52833">
    <property type="entry name" value="Thioredoxin-like"/>
    <property type="match status" value="1"/>
</dbReference>
<dbReference type="KEGG" id="hsw:Hsw_2302"/>
<dbReference type="EC" id="1.11.1.15" evidence="6"/>